<dbReference type="GO" id="GO:0005886">
    <property type="term" value="C:plasma membrane"/>
    <property type="evidence" value="ECO:0007669"/>
    <property type="project" value="UniProtKB-SubCell"/>
</dbReference>
<sequence length="359" mass="40716">MINHFKINLQLFAGEKTEKATPRRREEARKKGQVSKSNEIITVIVLTLSLLVLKMWLPQMMVEFKAFFANVFNYAGNDLTVENASLLIYEVLLLTLKMVGPVVLTALVAGYVANVGQVGFLFTTEPLKFDLNRINPISGLKRILSKRALAELVKSVLKTVLVGFIAVSFLLEQLPRLTVLMDYPLMSAITVVGDVIFSALWRIILVLLVLAVLDFAYQRYEYEQSLKMSKQEIKEEYKTIEGDPLLKAKIKERQRQLATRRMMHDVPKATVVITNPTHYAVALQYTENMSAPVVVAKGQDQIALKIKEIARENNVVMVENKPLARLLYQKVEIGEAIPAELYQAVAEVLAYVYRMKRRT</sequence>
<comment type="similarity">
    <text evidence="2 12">Belongs to the type III secretion exporter family.</text>
</comment>
<reference evidence="13 14" key="1">
    <citation type="journal article" date="2019" name="Front. Microbiol.">
        <title>Thermoanaerosceptrum fracticalcis gen. nov. sp. nov., a Novel Fumarate-Fermenting Microorganism From a Deep Fractured Carbonate Aquifer of the US Great Basin.</title>
        <authorList>
            <person name="Hamilton-Brehm S.D."/>
            <person name="Stewart L.E."/>
            <person name="Zavarin M."/>
            <person name="Caldwell M."/>
            <person name="Lawson P.A."/>
            <person name="Onstott T.C."/>
            <person name="Grzymski J."/>
            <person name="Neveux I."/>
            <person name="Lollar B.S."/>
            <person name="Russell C.E."/>
            <person name="Moser D.P."/>
        </authorList>
    </citation>
    <scope>NUCLEOTIDE SEQUENCE [LARGE SCALE GENOMIC DNA]</scope>
    <source>
        <strain evidence="13 14">DRI-13</strain>
    </source>
</reference>
<keyword evidence="4 12" id="KW-0813">Transport</keyword>
<evidence type="ECO:0000256" key="5">
    <source>
        <dbReference type="ARBA" id="ARBA00022475"/>
    </source>
</evidence>
<evidence type="ECO:0000313" key="13">
    <source>
        <dbReference type="EMBL" id="QNB45753.1"/>
    </source>
</evidence>
<dbReference type="InterPro" id="IPR006135">
    <property type="entry name" value="T3SS_substrate_exporter"/>
</dbReference>
<dbReference type="PRINTS" id="PR00950">
    <property type="entry name" value="TYPE3IMSPROT"/>
</dbReference>
<dbReference type="SUPFAM" id="SSF160544">
    <property type="entry name" value="EscU C-terminal domain-like"/>
    <property type="match status" value="1"/>
</dbReference>
<feature type="transmembrane region" description="Helical" evidence="12">
    <location>
        <begin position="152"/>
        <end position="171"/>
    </location>
</feature>
<feature type="transmembrane region" description="Helical" evidence="12">
    <location>
        <begin position="40"/>
        <end position="57"/>
    </location>
</feature>
<keyword evidence="11 12" id="KW-1006">Bacterial flagellum protein export</keyword>
<evidence type="ECO:0000256" key="6">
    <source>
        <dbReference type="ARBA" id="ARBA00022692"/>
    </source>
</evidence>
<dbReference type="Pfam" id="PF01312">
    <property type="entry name" value="Bac_export_2"/>
    <property type="match status" value="1"/>
</dbReference>
<keyword evidence="7 12" id="KW-1005">Bacterial flagellum biogenesis</keyword>
<dbReference type="KEGG" id="tfr:BR63_05165"/>
<proteinExistence type="inferred from homology"/>
<evidence type="ECO:0000256" key="4">
    <source>
        <dbReference type="ARBA" id="ARBA00022448"/>
    </source>
</evidence>
<keyword evidence="9 12" id="KW-1133">Transmembrane helix</keyword>
<dbReference type="OrthoDB" id="9807950at2"/>
<keyword evidence="5 12" id="KW-1003">Cell membrane</keyword>
<evidence type="ECO:0000256" key="10">
    <source>
        <dbReference type="ARBA" id="ARBA00023136"/>
    </source>
</evidence>
<keyword evidence="13" id="KW-0966">Cell projection</keyword>
<evidence type="ECO:0000256" key="2">
    <source>
        <dbReference type="ARBA" id="ARBA00010690"/>
    </source>
</evidence>
<keyword evidence="13" id="KW-0282">Flagellum</keyword>
<dbReference type="EMBL" id="CP045798">
    <property type="protein sequence ID" value="QNB45753.1"/>
    <property type="molecule type" value="Genomic_DNA"/>
</dbReference>
<evidence type="ECO:0000256" key="1">
    <source>
        <dbReference type="ARBA" id="ARBA00004651"/>
    </source>
</evidence>
<evidence type="ECO:0000256" key="8">
    <source>
        <dbReference type="ARBA" id="ARBA00022927"/>
    </source>
</evidence>
<dbReference type="PANTHER" id="PTHR30531:SF12">
    <property type="entry name" value="FLAGELLAR BIOSYNTHETIC PROTEIN FLHB"/>
    <property type="match status" value="1"/>
</dbReference>
<dbReference type="GO" id="GO:0044780">
    <property type="term" value="P:bacterial-type flagellum assembly"/>
    <property type="evidence" value="ECO:0007669"/>
    <property type="project" value="InterPro"/>
</dbReference>
<name>A0A7G6E0Z9_THEFR</name>
<dbReference type="GO" id="GO:0009306">
    <property type="term" value="P:protein secretion"/>
    <property type="evidence" value="ECO:0007669"/>
    <property type="project" value="InterPro"/>
</dbReference>
<organism evidence="13 14">
    <name type="scientific">Thermanaerosceptrum fracticalcis</name>
    <dbReference type="NCBI Taxonomy" id="1712410"/>
    <lineage>
        <taxon>Bacteria</taxon>
        <taxon>Bacillati</taxon>
        <taxon>Bacillota</taxon>
        <taxon>Clostridia</taxon>
        <taxon>Eubacteriales</taxon>
        <taxon>Peptococcaceae</taxon>
        <taxon>Thermanaerosceptrum</taxon>
    </lineage>
</organism>
<evidence type="ECO:0000256" key="12">
    <source>
        <dbReference type="RuleBase" id="RU364091"/>
    </source>
</evidence>
<keyword evidence="8 12" id="KW-0653">Protein transport</keyword>
<gene>
    <name evidence="12 13" type="primary">flhB</name>
    <name evidence="13" type="ORF">BR63_05165</name>
</gene>
<dbReference type="Proteomes" id="UP000515847">
    <property type="component" value="Chromosome"/>
</dbReference>
<dbReference type="PANTHER" id="PTHR30531">
    <property type="entry name" value="FLAGELLAR BIOSYNTHETIC PROTEIN FLHB"/>
    <property type="match status" value="1"/>
</dbReference>
<dbReference type="Gene3D" id="6.10.250.2080">
    <property type="match status" value="1"/>
</dbReference>
<evidence type="ECO:0000256" key="3">
    <source>
        <dbReference type="ARBA" id="ARBA00021622"/>
    </source>
</evidence>
<protein>
    <recommendedName>
        <fullName evidence="3 12">Flagellar biosynthetic protein FlhB</fullName>
    </recommendedName>
</protein>
<dbReference type="AlphaFoldDB" id="A0A7G6E0Z9"/>
<dbReference type="NCBIfam" id="TIGR00328">
    <property type="entry name" value="flhB"/>
    <property type="match status" value="1"/>
</dbReference>
<keyword evidence="6 12" id="KW-0812">Transmembrane</keyword>
<comment type="function">
    <text evidence="12">Required for formation of the rod structure in the basal body of the flagellar apparatus. Together with FliI and FliH, may constitute the export apparatus of flagellin.</text>
</comment>
<dbReference type="FunFam" id="3.40.1690.10:FF:000001">
    <property type="entry name" value="Flagellar biosynthetic protein FlhB"/>
    <property type="match status" value="1"/>
</dbReference>
<evidence type="ECO:0000256" key="7">
    <source>
        <dbReference type="ARBA" id="ARBA00022795"/>
    </source>
</evidence>
<feature type="transmembrane region" description="Helical" evidence="12">
    <location>
        <begin position="191"/>
        <end position="217"/>
    </location>
</feature>
<evidence type="ECO:0000313" key="14">
    <source>
        <dbReference type="Proteomes" id="UP000515847"/>
    </source>
</evidence>
<accession>A0A7G6E0Z9</accession>
<dbReference type="RefSeq" id="WP_034419728.1">
    <property type="nucleotide sequence ID" value="NZ_CP045798.1"/>
</dbReference>
<keyword evidence="13" id="KW-0969">Cilium</keyword>
<keyword evidence="10 12" id="KW-0472">Membrane</keyword>
<dbReference type="InterPro" id="IPR029025">
    <property type="entry name" value="T3SS_substrate_exporter_C"/>
</dbReference>
<evidence type="ECO:0000256" key="11">
    <source>
        <dbReference type="ARBA" id="ARBA00023225"/>
    </source>
</evidence>
<comment type="subcellular location">
    <subcellularLocation>
        <location evidence="1">Cell membrane</location>
        <topology evidence="1">Multi-pass membrane protein</topology>
    </subcellularLocation>
</comment>
<evidence type="ECO:0000256" key="9">
    <source>
        <dbReference type="ARBA" id="ARBA00022989"/>
    </source>
</evidence>
<keyword evidence="14" id="KW-1185">Reference proteome</keyword>
<feature type="transmembrane region" description="Helical" evidence="12">
    <location>
        <begin position="102"/>
        <end position="123"/>
    </location>
</feature>
<dbReference type="Gene3D" id="3.40.1690.10">
    <property type="entry name" value="secretion proteins EscU"/>
    <property type="match status" value="1"/>
</dbReference>
<dbReference type="InterPro" id="IPR006136">
    <property type="entry name" value="FlhB"/>
</dbReference>